<feature type="transmembrane region" description="Helical" evidence="14">
    <location>
        <begin position="45"/>
        <end position="63"/>
    </location>
</feature>
<dbReference type="STRING" id="1034346.GCA_000313565_01505"/>
<proteinExistence type="inferred from homology"/>
<keyword evidence="8 14" id="KW-1133">Transmembrane helix</keyword>
<comment type="caution">
    <text evidence="15">The sequence shown here is derived from an EMBL/GenBank/DDBJ whole genome shotgun (WGS) entry which is preliminary data.</text>
</comment>
<feature type="transmembrane region" description="Helical" evidence="14">
    <location>
        <begin position="241"/>
        <end position="265"/>
    </location>
</feature>
<sequence length="480" mass="52087">MDAFMGIVNSAWVFLFNNVLSRPAIFIGLIVLVGYILLKRKWYEVLAGFIKAMVGYMILQVGAKQLVASVTPILNGIQQRFALNAVVIDPNFGFVAANSALESIGVTTSFAMITLLIAFIWNIVLILFRKYTKVRTLFTTGHIMVKQAAVATWIIYFLIPGFRNMTGIIVTGLLIGTYWSVFSNLTVEATQDLTEGAGFAIGHQQMLGVWFADRFSGKIGDPEKGVDNIKLNGALQLFDDYVVSTTILMLVFFGIVLIVIGPSILMELDAGNFPAGLAFPVYILEKCASFAVNLVILKTGVRMFVSEMVESFNGISNSILKGCLPAVDCAATYAFGSSNAVTLGFLFGAIGQIIAIAGLLITKSPLMIIPGFVPLFYDNATIGLYANKKGGFKALIVMCIGSGLIQVLGSALAITLFGMSGFGGYVGNFDWATLWPAMGFIIKYLSIPGVLLCIVGMLVIPQLQYRHNKERYFDLAESED</sequence>
<gene>
    <name evidence="15" type="ORF">DES51_10411</name>
</gene>
<protein>
    <recommendedName>
        <fullName evidence="12">Ascorbate-specific PTS system EIIC component</fullName>
    </recommendedName>
    <alternativeName>
        <fullName evidence="13">Ascorbate-specific permease IIC component UlaA</fullName>
    </alternativeName>
</protein>
<reference evidence="15 16" key="1">
    <citation type="submission" date="2018-05" db="EMBL/GenBank/DDBJ databases">
        <title>Genomic Encyclopedia of Type Strains, Phase IV (KMG-IV): sequencing the most valuable type-strain genomes for metagenomic binning, comparative biology and taxonomic classification.</title>
        <authorList>
            <person name="Goeker M."/>
        </authorList>
    </citation>
    <scope>NUCLEOTIDE SEQUENCE [LARGE SCALE GENOMIC DNA]</scope>
    <source>
        <strain evidence="15 16">JC118</strain>
    </source>
</reference>
<evidence type="ECO:0000256" key="12">
    <source>
        <dbReference type="ARBA" id="ARBA00039702"/>
    </source>
</evidence>
<keyword evidence="5" id="KW-0762">Sugar transport</keyword>
<evidence type="ECO:0000256" key="4">
    <source>
        <dbReference type="ARBA" id="ARBA00022475"/>
    </source>
</evidence>
<dbReference type="NCBIfam" id="NF006923">
    <property type="entry name" value="PRK09410.2-1"/>
    <property type="match status" value="1"/>
</dbReference>
<comment type="subcellular location">
    <subcellularLocation>
        <location evidence="1">Cell membrane</location>
        <topology evidence="1">Multi-pass membrane protein</topology>
    </subcellularLocation>
</comment>
<evidence type="ECO:0000256" key="9">
    <source>
        <dbReference type="ARBA" id="ARBA00023136"/>
    </source>
</evidence>
<keyword evidence="16" id="KW-1185">Reference proteome</keyword>
<keyword evidence="3" id="KW-0813">Transport</keyword>
<feature type="transmembrane region" description="Helical" evidence="14">
    <location>
        <begin position="20"/>
        <end position="38"/>
    </location>
</feature>
<evidence type="ECO:0000256" key="11">
    <source>
        <dbReference type="ARBA" id="ARBA00038218"/>
    </source>
</evidence>
<feature type="transmembrane region" description="Helical" evidence="14">
    <location>
        <begin position="140"/>
        <end position="159"/>
    </location>
</feature>
<keyword evidence="9 14" id="KW-0472">Membrane</keyword>
<evidence type="ECO:0000256" key="13">
    <source>
        <dbReference type="ARBA" id="ARBA00042859"/>
    </source>
</evidence>
<evidence type="ECO:0000256" key="1">
    <source>
        <dbReference type="ARBA" id="ARBA00004651"/>
    </source>
</evidence>
<dbReference type="EMBL" id="QJKH01000004">
    <property type="protein sequence ID" value="PXX80009.1"/>
    <property type="molecule type" value="Genomic_DNA"/>
</dbReference>
<name>A0A318KQJ5_9FIRM</name>
<feature type="transmembrane region" description="Helical" evidence="14">
    <location>
        <begin position="277"/>
        <end position="297"/>
    </location>
</feature>
<evidence type="ECO:0000313" key="16">
    <source>
        <dbReference type="Proteomes" id="UP000247612"/>
    </source>
</evidence>
<evidence type="ECO:0000256" key="8">
    <source>
        <dbReference type="ARBA" id="ARBA00022989"/>
    </source>
</evidence>
<dbReference type="AlphaFoldDB" id="A0A318KQJ5"/>
<evidence type="ECO:0000256" key="2">
    <source>
        <dbReference type="ARBA" id="ARBA00011738"/>
    </source>
</evidence>
<feature type="transmembrane region" description="Helical" evidence="14">
    <location>
        <begin position="340"/>
        <end position="361"/>
    </location>
</feature>
<accession>A0A318KQJ5</accession>
<dbReference type="Pfam" id="PF03611">
    <property type="entry name" value="EIIC-GAT"/>
    <property type="match status" value="1"/>
</dbReference>
<evidence type="ECO:0000256" key="3">
    <source>
        <dbReference type="ARBA" id="ARBA00022448"/>
    </source>
</evidence>
<dbReference type="RefSeq" id="WP_022937808.1">
    <property type="nucleotide sequence ID" value="NZ_CABKRQ010000004.1"/>
</dbReference>
<dbReference type="PANTHER" id="PTHR33843:SF4">
    <property type="entry name" value="ASCORBATE-SPECIFIC PTS SYSTEM EIIC COMPONENT"/>
    <property type="match status" value="1"/>
</dbReference>
<comment type="function">
    <text evidence="10">The phosphoenolpyruvate-dependent sugar phosphotransferase system (sugar PTS), a major carbohydrate active transport system, catalyzes the phosphorylation of incoming sugar substrates concomitantly with their translocation across the cell membrane. The enzyme II UlaABC PTS system is involved in ascorbate transport.</text>
</comment>
<dbReference type="InterPro" id="IPR004703">
    <property type="entry name" value="PTS_sugar-sp_permease"/>
</dbReference>
<evidence type="ECO:0000256" key="7">
    <source>
        <dbReference type="ARBA" id="ARBA00022692"/>
    </source>
</evidence>
<feature type="transmembrane region" description="Helical" evidence="14">
    <location>
        <begin position="104"/>
        <end position="128"/>
    </location>
</feature>
<evidence type="ECO:0000256" key="10">
    <source>
        <dbReference type="ARBA" id="ARBA00037387"/>
    </source>
</evidence>
<evidence type="ECO:0000256" key="5">
    <source>
        <dbReference type="ARBA" id="ARBA00022597"/>
    </source>
</evidence>
<feature type="transmembrane region" description="Helical" evidence="14">
    <location>
        <begin position="394"/>
        <end position="417"/>
    </location>
</feature>
<organism evidence="15 16">
    <name type="scientific">Dielma fastidiosa</name>
    <dbReference type="NCBI Taxonomy" id="1034346"/>
    <lineage>
        <taxon>Bacteria</taxon>
        <taxon>Bacillati</taxon>
        <taxon>Bacillota</taxon>
        <taxon>Erysipelotrichia</taxon>
        <taxon>Erysipelotrichales</taxon>
        <taxon>Erysipelotrichaceae</taxon>
        <taxon>Dielma</taxon>
    </lineage>
</organism>
<dbReference type="GO" id="GO:0009401">
    <property type="term" value="P:phosphoenolpyruvate-dependent sugar phosphotransferase system"/>
    <property type="evidence" value="ECO:0007669"/>
    <property type="project" value="UniProtKB-KW"/>
</dbReference>
<feature type="transmembrane region" description="Helical" evidence="14">
    <location>
        <begin position="165"/>
        <end position="182"/>
    </location>
</feature>
<comment type="similarity">
    <text evidence="11">Belongs to the UlaA family.</text>
</comment>
<feature type="transmembrane region" description="Helical" evidence="14">
    <location>
        <begin position="367"/>
        <end position="387"/>
    </location>
</feature>
<keyword evidence="6" id="KW-0598">Phosphotransferase system</keyword>
<evidence type="ECO:0000313" key="15">
    <source>
        <dbReference type="EMBL" id="PXX80009.1"/>
    </source>
</evidence>
<evidence type="ECO:0000256" key="6">
    <source>
        <dbReference type="ARBA" id="ARBA00022683"/>
    </source>
</evidence>
<dbReference type="PANTHER" id="PTHR33843">
    <property type="entry name" value="ASCORBATE-SPECIFIC PTS SYSTEM EIIC COMPONENT"/>
    <property type="match status" value="1"/>
</dbReference>
<keyword evidence="4" id="KW-1003">Cell membrane</keyword>
<evidence type="ECO:0000256" key="14">
    <source>
        <dbReference type="SAM" id="Phobius"/>
    </source>
</evidence>
<keyword evidence="7 14" id="KW-0812">Transmembrane</keyword>
<comment type="subunit">
    <text evidence="2">Homodimer.</text>
</comment>
<feature type="transmembrane region" description="Helical" evidence="14">
    <location>
        <begin position="437"/>
        <end position="460"/>
    </location>
</feature>
<dbReference type="InterPro" id="IPR051562">
    <property type="entry name" value="Ascorbate-PTS_EIIC"/>
</dbReference>
<dbReference type="Proteomes" id="UP000247612">
    <property type="component" value="Unassembled WGS sequence"/>
</dbReference>
<dbReference type="GO" id="GO:0005886">
    <property type="term" value="C:plasma membrane"/>
    <property type="evidence" value="ECO:0007669"/>
    <property type="project" value="UniProtKB-SubCell"/>
</dbReference>